<feature type="compositionally biased region" description="Gly residues" evidence="2">
    <location>
        <begin position="1"/>
        <end position="14"/>
    </location>
</feature>
<feature type="compositionally biased region" description="Pro residues" evidence="2">
    <location>
        <begin position="319"/>
        <end position="330"/>
    </location>
</feature>
<sequence>MGGKRGWNRGGGGDSYAASSWPSKAQWAYWKGTWSPRNKSTELRYDQVELRHQPALETEREDAGSGKTAYLTAIQKAVTVARKQDVRLRKINEEKTARQKLWQQYVEDTKRKFAKQKREFEADMQRLESERQTTLEQGQMAEAAWEALWKGVEEAPSGATFLDEAMAAAMQGGMEVDMPAWDDWQYSGSAEMEQPELKPVQLHPPPPGLPDPTYTAMSPTAGNTRYAPYPVTSPTTARTMEPMMGATAAPGEHPRHPGQIDLSARRAPTSDQPQRKGVKDATRRPPSKPPPAPGLSEKLEAKRVETARVAMNPFRAPTGPGPSDPGPMPPEHGSNAEPAAGRIPILEDDGESSEALSSPWGIFVPDCPNTWQSMRRVDGFAAVVCDLTMVGVTREQAQDLFALLDFRQLAVPEQRLVTSQGWNHEAELPGPRNFFGTFFRVLTDARIVLILDLRKILQGITWRLIKRNCVSLRDIAASFHSQCPFMHKVQATSASNEGPRQDDDCVQESGQVIEVQFVLDPSLLPAAPDTGSSPGPRPDDPPPRADDNDPPAVGGPASTTGIGGSAPRRSRSPRGGSPPSQHSSERRSRSPRHSASISKRVVGTMWSPGLWQAAFAEGTRDNTSAADLLASLAATIADVTLYGRKTHKRSSADRPPNPPIAAGVTPSHQIEITKVSSVSSQLSWQPCAEVVEPLTQVLPVPFHRGDELNGARQSKLLSDPSPDGSRSDRTFAQAREATRRLGAPWPHPPFRWQALPPAPVDDADDEDMLEGSSLVDVTFVLLTPGYTLERVDLTMLIPQSLQDAVDLLQTCRQMDRRELFPQLVEVRPQMATGWGLFLALPEWMQHSIVVCFDLSLLDGRVFAEKVPAQVDLWTLLSLADLPFDSEVDVHVPDFHGPLPRGADCEVYMGCCIMFLPRGEQPLYLDLMRMLRSVDDWNTGPGIENVMLDNGYCVAAAAEYFLFRLLPQRSMYYRQDIAATARMHPSRLQLVPAAAHPDDVTIAGFNVRAALAAVPTRIAVLWDPEPERWTTGILDARPALLGWMPIQTRHPWLELAPLAVSLMQSAPPGHHVAFPAFPSHWTWIWFSQGQILTMTFVQTDANDEAAQASDDWVFDEHFPGPDHQGRRQPDEPDASREAQHMQDEHTAHPQPGRREQASLAAFGLITLLEESIASPTSNAYFLAATLLDTLEEHFQDGCSLTASGSHRALRLQEHLPPPMFAIDADTVQLPHDSGLLDRLFCPWPPTWILSPHWECAELPDSTRLSLQHMVPWNELFHPHCLDTVSFSVYTDGSADSKKNCSGYAAAVLAHTSTAASLVGVLAGQIDHNPCFPWPTEGAPALHAEHVAIAVALLWCLQMKGSLTVIQCTILFDCTAAGWSAEGSWPSTGHVGAIAHHLAMIAKATKGLEVTFQHVKGHSQNPWNDLVDHVAKKASRGESWPEPPYELCRELPRQDISWLAPEQDARAHHAIPLLDGALFWNSEVMHQVSLAPEHLVPTTAQHAAALQTEAKLFETSVATINIQSLKCKGKYIEEQLDARCINVAFLQETKIPSGTVTSQHYLRLHSPSASHWGVAVWIHRQHGILSIDGCPLKVDENDVAVLHESPRLLVLTITIGDIKLGVLSGHCPHATKPVERDEFLNALGPVLKRLKHVNLVLGGIDLNGRVPCNFDGVSGDLEFGEPDDTGWKFAPQLAEAGIWIPSLYSQLHCGDSATYYHPSGPAHRIDYIVLGGRAVIVKTRSEIDETFDNGSPQEDHKLLRSDVQGHLEATANIKRLHRVRYDRDKIMTEEGRAKLNQAFSSFQQPEWAVSPDQHCHALEEHLRQTLDESFSLPQGQKRASYIPDEVWQLRDRKLHFKKRVRHRAGLWNAILCRSFLHWKEQQDYGVCTLLAKQRFLYDLAAAAVKVITSVIRKTILAAKNAFLQRVATEGHQGAAKILQRVKRAGIGGAKNRPVSRPLPLLLHPQDGSAITTRQQRDQVWMLHFGKQEQGQAMPILEFLSEATRSCCDPTAVWTADLLPCYSDVEMVFRDIPRNKAAGLDNIPGEIFKAAPSEAARAVLPLFLKSMLSQHQPLQWRGGILYEAFKRSGLQSSVDNYRSLFVSNYLAKAYHRVIRNKAQAHCRDEMHALHLGSRKQAPVTFAAMFVLAHFRRCRRLGHNASVLYLDTSAAYYRIVRELAVGDIRNDDTVVHLFERFGLDSSDVQDLLSTIETGGMLAQAGVPDALRQVVKDVHLSTWFVSRFSDGSQVCSSLAGSRPGESWADLIYAYIYGRVLWKIHEYAIAEDLTFSIPYDATTGIFATRHCTDSLNATDATWADDSAFPLADANSRRLLQKTQRLCTLVLSFCEGHGMAPNLKPGKTSVMLRLFGPDSKRARREFFPNGAQKLHLPDLDVGVAVVEHYKHLGGYVDCKLSMRQEARYRVAQASSSYDAAKTLLLNSPKLDLKTRAALFESAVTPTFFNVGLWLPEGKAWDSLANDSIADRALVYGLLAIGACLLLSLVQAGPPLLWAMLQDERAWCAAVQADLEWFVQSDAADWPSVHAPAWPEWFHSLKTAPQRFRRHLRKKLRQSHEQQCWSDTALIGQWYCHRTLAEPRNPEVPHCMWKCLPCEKSFNTRAALSVHFFKVDWQRTFGLAQVVSVLDLAHTEVSELHADDPQDPWDAATAALILAALLEDFQSLLRDFDWSSALSRRHPGFGDSWFPEAWV</sequence>
<comment type="caution">
    <text evidence="3">The sequence shown here is derived from an EMBL/GenBank/DDBJ whole genome shotgun (WGS) entry which is preliminary data.</text>
</comment>
<protein>
    <submittedName>
        <fullName evidence="3">Uncharacterized protein</fullName>
    </submittedName>
</protein>
<evidence type="ECO:0000256" key="2">
    <source>
        <dbReference type="SAM" id="MobiDB-lite"/>
    </source>
</evidence>
<dbReference type="EMBL" id="LSRX01000021">
    <property type="protein sequence ID" value="OLQ14020.1"/>
    <property type="molecule type" value="Genomic_DNA"/>
</dbReference>
<evidence type="ECO:0000313" key="4">
    <source>
        <dbReference type="Proteomes" id="UP000186817"/>
    </source>
</evidence>
<feature type="region of interest" description="Disordered" evidence="2">
    <location>
        <begin position="705"/>
        <end position="766"/>
    </location>
</feature>
<dbReference type="OrthoDB" id="413845at2759"/>
<dbReference type="GO" id="GO:0003676">
    <property type="term" value="F:nucleic acid binding"/>
    <property type="evidence" value="ECO:0007669"/>
    <property type="project" value="InterPro"/>
</dbReference>
<feature type="region of interest" description="Disordered" evidence="2">
    <location>
        <begin position="1113"/>
        <end position="1152"/>
    </location>
</feature>
<feature type="region of interest" description="Disordered" evidence="2">
    <location>
        <begin position="190"/>
        <end position="299"/>
    </location>
</feature>
<name>A0A1Q9F2V1_SYMMI</name>
<dbReference type="SUPFAM" id="SSF53098">
    <property type="entry name" value="Ribonuclease H-like"/>
    <property type="match status" value="1"/>
</dbReference>
<dbReference type="InterPro" id="IPR012337">
    <property type="entry name" value="RNaseH-like_sf"/>
</dbReference>
<feature type="region of interest" description="Disordered" evidence="2">
    <location>
        <begin position="313"/>
        <end position="339"/>
    </location>
</feature>
<evidence type="ECO:0000256" key="1">
    <source>
        <dbReference type="SAM" id="Coils"/>
    </source>
</evidence>
<dbReference type="Gene3D" id="3.30.420.10">
    <property type="entry name" value="Ribonuclease H-like superfamily/Ribonuclease H"/>
    <property type="match status" value="1"/>
</dbReference>
<keyword evidence="1" id="KW-0175">Coiled coil</keyword>
<reference evidence="3 4" key="1">
    <citation type="submission" date="2016-02" db="EMBL/GenBank/DDBJ databases">
        <title>Genome analysis of coral dinoflagellate symbionts highlights evolutionary adaptations to a symbiotic lifestyle.</title>
        <authorList>
            <person name="Aranda M."/>
            <person name="Li Y."/>
            <person name="Liew Y.J."/>
            <person name="Baumgarten S."/>
            <person name="Simakov O."/>
            <person name="Wilson M."/>
            <person name="Piel J."/>
            <person name="Ashoor H."/>
            <person name="Bougouffa S."/>
            <person name="Bajic V.B."/>
            <person name="Ryu T."/>
            <person name="Ravasi T."/>
            <person name="Bayer T."/>
            <person name="Micklem G."/>
            <person name="Kim H."/>
            <person name="Bhak J."/>
            <person name="Lajeunesse T.C."/>
            <person name="Voolstra C.R."/>
        </authorList>
    </citation>
    <scope>NUCLEOTIDE SEQUENCE [LARGE SCALE GENOMIC DNA]</scope>
    <source>
        <strain evidence="3 4">CCMP2467</strain>
    </source>
</reference>
<dbReference type="SUPFAM" id="SSF56219">
    <property type="entry name" value="DNase I-like"/>
    <property type="match status" value="1"/>
</dbReference>
<dbReference type="InterPro" id="IPR036397">
    <property type="entry name" value="RNaseH_sf"/>
</dbReference>
<evidence type="ECO:0000313" key="3">
    <source>
        <dbReference type="EMBL" id="OLQ14020.1"/>
    </source>
</evidence>
<gene>
    <name evidence="3" type="ORF">AK812_SmicGene1973</name>
</gene>
<feature type="region of interest" description="Disordered" evidence="2">
    <location>
        <begin position="1"/>
        <end position="21"/>
    </location>
</feature>
<organism evidence="3 4">
    <name type="scientific">Symbiodinium microadriaticum</name>
    <name type="common">Dinoflagellate</name>
    <name type="synonym">Zooxanthella microadriatica</name>
    <dbReference type="NCBI Taxonomy" id="2951"/>
    <lineage>
        <taxon>Eukaryota</taxon>
        <taxon>Sar</taxon>
        <taxon>Alveolata</taxon>
        <taxon>Dinophyceae</taxon>
        <taxon>Suessiales</taxon>
        <taxon>Symbiodiniaceae</taxon>
        <taxon>Symbiodinium</taxon>
    </lineage>
</organism>
<dbReference type="Gene3D" id="3.60.10.10">
    <property type="entry name" value="Endonuclease/exonuclease/phosphatase"/>
    <property type="match status" value="1"/>
</dbReference>
<dbReference type="Proteomes" id="UP000186817">
    <property type="component" value="Unassembled WGS sequence"/>
</dbReference>
<dbReference type="InterPro" id="IPR036691">
    <property type="entry name" value="Endo/exonu/phosph_ase_sf"/>
</dbReference>
<keyword evidence="4" id="KW-1185">Reference proteome</keyword>
<feature type="compositionally biased region" description="Low complexity" evidence="2">
    <location>
        <begin position="573"/>
        <end position="582"/>
    </location>
</feature>
<proteinExistence type="predicted"/>
<feature type="coiled-coil region" evidence="1">
    <location>
        <begin position="110"/>
        <end position="137"/>
    </location>
</feature>
<feature type="compositionally biased region" description="Basic and acidic residues" evidence="2">
    <location>
        <begin position="273"/>
        <end position="283"/>
    </location>
</feature>
<feature type="region of interest" description="Disordered" evidence="2">
    <location>
        <begin position="523"/>
        <end position="601"/>
    </location>
</feature>
<feature type="compositionally biased region" description="Basic and acidic residues" evidence="2">
    <location>
        <begin position="537"/>
        <end position="547"/>
    </location>
</feature>
<accession>A0A1Q9F2V1</accession>